<evidence type="ECO:0000256" key="4">
    <source>
        <dbReference type="ARBA" id="ARBA00022553"/>
    </source>
</evidence>
<feature type="chain" id="PRO_5028011776" description="non-specific serine/threonine protein kinase" evidence="21">
    <location>
        <begin position="29"/>
        <end position="1009"/>
    </location>
</feature>
<dbReference type="Proteomes" id="UP000515204">
    <property type="component" value="Unplaced"/>
</dbReference>
<keyword evidence="13" id="KW-1133">Transmembrane helix</keyword>
<dbReference type="GO" id="GO:0005524">
    <property type="term" value="F:ATP binding"/>
    <property type="evidence" value="ECO:0007669"/>
    <property type="project" value="UniProtKB-UniRule"/>
</dbReference>
<evidence type="ECO:0000256" key="6">
    <source>
        <dbReference type="ARBA" id="ARBA00022692"/>
    </source>
</evidence>
<feature type="domain" description="Protein kinase" evidence="22">
    <location>
        <begin position="524"/>
        <end position="980"/>
    </location>
</feature>
<dbReference type="AlphaFoldDB" id="A0A6P3Y178"/>
<keyword evidence="23" id="KW-1185">Reference proteome</keyword>
<evidence type="ECO:0000256" key="7">
    <source>
        <dbReference type="ARBA" id="ARBA00022729"/>
    </source>
</evidence>
<keyword evidence="7 21" id="KW-0732">Signal</keyword>
<dbReference type="PROSITE" id="PS00107">
    <property type="entry name" value="PROTEIN_KINASE_ATP"/>
    <property type="match status" value="1"/>
</dbReference>
<keyword evidence="8 20" id="KW-0547">Nucleotide-binding</keyword>
<feature type="binding site" evidence="20">
    <location>
        <position position="553"/>
    </location>
    <ligand>
        <name>ATP</name>
        <dbReference type="ChEBI" id="CHEBI:30616"/>
    </ligand>
</feature>
<evidence type="ECO:0000256" key="5">
    <source>
        <dbReference type="ARBA" id="ARBA00022679"/>
    </source>
</evidence>
<dbReference type="PROSITE" id="PS00108">
    <property type="entry name" value="PROTEIN_KINASE_ST"/>
    <property type="match status" value="1"/>
</dbReference>
<keyword evidence="10" id="KW-0256">Endoplasmic reticulum</keyword>
<dbReference type="PROSITE" id="PS50011">
    <property type="entry name" value="PROTEIN_KINASE_DOM"/>
    <property type="match status" value="1"/>
</dbReference>
<sequence length="1009" mass="114343">MPRVTLRILLHHWAIFTIFSCFFVTTDGTAKTNQLTVCVQQSGNVRSLIFVSTLDGKVSALDAANNGKKQWSLDFNDRPMLSSDIHNRELNDNGQWIRLIPSLNGGLYKFDGENLEMLPITTDKLLHSSFRYSNDLIFSGGKESHSYGVHASTGRILYECDVNKCTNYTDGKGYSEQEILVIKRFQHTVRAVEARTGIERWNFSVGHHELMLIPPAGTYCDKANLLDVQIKAVIPEGLILAVNESNPAYKLWQYKFDSPIVSMWRENANKDSTDEDALKEINLFDNFQWVLDQKYSTTSPGLYIGMHQRQLYVQENFKLKKTLDSSRKQLYPTIYPWQPFPAIGTTILNTLSDKSDSHEITAMVEDVQCTTALSVLYNSEYVNGNGFYLYPKYEEESIPTAQYNDSESASITEKPMLVYTEEENTDPTRTIWITFLYTNYQNASRWGGRGLHAFIAISMAMTVITLMHYVPIFSRFNRVVDGAPVPPVATEPLTPVAENKSADDTINDENENINNFISRYLTDFTPVDCLGRGGYGVVFQAKNKLDGCQYAIKRIALPNTEYPRERVMREVRALAKLDHRNIVRYFNSWLEFPPCGWQEDHDKQWAIKLSSSGCPSVISETETKPHDVHIDVPQTDSPSVESAIEAYKLDKNQSEITNDSVVIFEYSNEKQHNDDDAIYIGDSNTDGSDTSSNNATKDLLPNIDGHSESIVFEGSSNSESIVFERSDNNLGKTDSNITEEIDNTEKTDNNNMEEKEGRDRRKALLSLNLVTGSNNCNSRKVFLYIQTELCQRLSLKEWLRLESSNRDSSRVLNIFQQIVDAVEYVHLQGLIHRDLKPSNIFFARDNSIKVGDFGLVTAMTEGYDGTRTPVSENETVTLINSIHTACVGTHLYMSPEQANGQSYNYKVDIYSLGIIYFELLTPFSTDMERAMVLTDLKKSIFPSSFAEKYTAEYNLLKLMLDEDPAKRPTTSGIKAMPPLLNYQAANEINVDKDLKSHFKFPQQTGHSSI</sequence>
<dbReference type="InterPro" id="IPR017441">
    <property type="entry name" value="Protein_kinase_ATP_BS"/>
</dbReference>
<keyword evidence="16" id="KW-0325">Glycoprotein</keyword>
<dbReference type="PROSITE" id="PS51257">
    <property type="entry name" value="PROKAR_LIPOPROTEIN"/>
    <property type="match status" value="1"/>
</dbReference>
<reference evidence="24" key="1">
    <citation type="submission" date="2025-08" db="UniProtKB">
        <authorList>
            <consortium name="RefSeq"/>
        </authorList>
    </citation>
    <scope>IDENTIFICATION</scope>
</reference>
<dbReference type="InterPro" id="IPR015943">
    <property type="entry name" value="WD40/YVTN_repeat-like_dom_sf"/>
</dbReference>
<evidence type="ECO:0000256" key="1">
    <source>
        <dbReference type="ARBA" id="ARBA00004115"/>
    </source>
</evidence>
<keyword evidence="17" id="KW-0834">Unfolded protein response</keyword>
<evidence type="ECO:0000256" key="9">
    <source>
        <dbReference type="ARBA" id="ARBA00022777"/>
    </source>
</evidence>
<evidence type="ECO:0000256" key="13">
    <source>
        <dbReference type="ARBA" id="ARBA00022989"/>
    </source>
</evidence>
<evidence type="ECO:0000256" key="14">
    <source>
        <dbReference type="ARBA" id="ARBA00023016"/>
    </source>
</evidence>
<dbReference type="EC" id="2.7.11.1" evidence="2"/>
<keyword evidence="14" id="KW-0346">Stress response</keyword>
<dbReference type="GO" id="GO:0005634">
    <property type="term" value="C:nucleus"/>
    <property type="evidence" value="ECO:0007669"/>
    <property type="project" value="TreeGrafter"/>
</dbReference>
<evidence type="ECO:0000256" key="2">
    <source>
        <dbReference type="ARBA" id="ARBA00012513"/>
    </source>
</evidence>
<feature type="signal peptide" evidence="21">
    <location>
        <begin position="1"/>
        <end position="28"/>
    </location>
</feature>
<evidence type="ECO:0000256" key="17">
    <source>
        <dbReference type="ARBA" id="ARBA00023230"/>
    </source>
</evidence>
<dbReference type="PANTHER" id="PTHR11042:SF91">
    <property type="entry name" value="EUKARYOTIC TRANSLATION INITIATION FACTOR 2-ALPHA KINASE"/>
    <property type="match status" value="1"/>
</dbReference>
<dbReference type="InterPro" id="IPR011047">
    <property type="entry name" value="Quinoprotein_ADH-like_sf"/>
</dbReference>
<evidence type="ECO:0000259" key="22">
    <source>
        <dbReference type="PROSITE" id="PS50011"/>
    </source>
</evidence>
<dbReference type="InterPro" id="IPR050339">
    <property type="entry name" value="CC_SR_Kinase"/>
</dbReference>
<evidence type="ECO:0000256" key="15">
    <source>
        <dbReference type="ARBA" id="ARBA00023136"/>
    </source>
</evidence>
<evidence type="ECO:0000256" key="18">
    <source>
        <dbReference type="ARBA" id="ARBA00037982"/>
    </source>
</evidence>
<protein>
    <recommendedName>
        <fullName evidence="2">non-specific serine/threonine protein kinase</fullName>
        <ecNumber evidence="2">2.7.11.1</ecNumber>
    </recommendedName>
    <alternativeName>
        <fullName evidence="19">PRKR-like endoplasmic reticulum kinase</fullName>
    </alternativeName>
</protein>
<comment type="subcellular location">
    <subcellularLocation>
        <location evidence="1">Endoplasmic reticulum membrane</location>
        <topology evidence="1">Single-pass type I membrane protein</topology>
    </subcellularLocation>
</comment>
<keyword evidence="9" id="KW-0418">Kinase</keyword>
<evidence type="ECO:0000256" key="19">
    <source>
        <dbReference type="ARBA" id="ARBA00041500"/>
    </source>
</evidence>
<dbReference type="GO" id="GO:0005789">
    <property type="term" value="C:endoplasmic reticulum membrane"/>
    <property type="evidence" value="ECO:0007669"/>
    <property type="project" value="UniProtKB-SubCell"/>
</dbReference>
<dbReference type="InterPro" id="IPR008271">
    <property type="entry name" value="Ser/Thr_kinase_AS"/>
</dbReference>
<evidence type="ECO:0000256" key="20">
    <source>
        <dbReference type="PROSITE-ProRule" id="PRU10141"/>
    </source>
</evidence>
<accession>A0A6P3Y178</accession>
<evidence type="ECO:0000256" key="3">
    <source>
        <dbReference type="ARBA" id="ARBA00022527"/>
    </source>
</evidence>
<dbReference type="GO" id="GO:0004694">
    <property type="term" value="F:eukaryotic translation initiation factor 2alpha kinase activity"/>
    <property type="evidence" value="ECO:0007669"/>
    <property type="project" value="TreeGrafter"/>
</dbReference>
<keyword evidence="15" id="KW-0472">Membrane</keyword>
<dbReference type="InterPro" id="IPR011009">
    <property type="entry name" value="Kinase-like_dom_sf"/>
</dbReference>
<keyword evidence="12" id="KW-0810">Translation regulation</keyword>
<keyword evidence="11 20" id="KW-0067">ATP-binding</keyword>
<evidence type="ECO:0000256" key="12">
    <source>
        <dbReference type="ARBA" id="ARBA00022845"/>
    </source>
</evidence>
<dbReference type="Gene3D" id="1.10.510.10">
    <property type="entry name" value="Transferase(Phosphotransferase) domain 1"/>
    <property type="match status" value="1"/>
</dbReference>
<dbReference type="Gene3D" id="2.130.10.10">
    <property type="entry name" value="YVTN repeat-like/Quinoprotein amine dehydrogenase"/>
    <property type="match status" value="1"/>
</dbReference>
<proteinExistence type="inferred from homology"/>
<dbReference type="Pfam" id="PF00069">
    <property type="entry name" value="Pkinase"/>
    <property type="match status" value="2"/>
</dbReference>
<evidence type="ECO:0000256" key="11">
    <source>
        <dbReference type="ARBA" id="ARBA00022840"/>
    </source>
</evidence>
<dbReference type="PANTHER" id="PTHR11042">
    <property type="entry name" value="EUKARYOTIC TRANSLATION INITIATION FACTOR 2-ALPHA KINASE EIF2-ALPHA KINASE -RELATED"/>
    <property type="match status" value="1"/>
</dbReference>
<dbReference type="OrthoDB" id="341578at2759"/>
<dbReference type="SUPFAM" id="SSF56112">
    <property type="entry name" value="Protein kinase-like (PK-like)"/>
    <property type="match status" value="1"/>
</dbReference>
<keyword evidence="5" id="KW-0808">Transferase</keyword>
<keyword evidence="3" id="KW-0723">Serine/threonine-protein kinase</keyword>
<evidence type="ECO:0000256" key="10">
    <source>
        <dbReference type="ARBA" id="ARBA00022824"/>
    </source>
</evidence>
<dbReference type="GeneID" id="106749224"/>
<keyword evidence="6" id="KW-0812">Transmembrane</keyword>
<dbReference type="KEGG" id="dqu:106749224"/>
<dbReference type="RefSeq" id="XP_014483949.1">
    <property type="nucleotide sequence ID" value="XM_014628463.1"/>
</dbReference>
<gene>
    <name evidence="24" type="primary">LOC106749224</name>
</gene>
<dbReference type="FunFam" id="3.30.200.20:FF:000193">
    <property type="entry name" value="Eukaryotic translation initiation factor 2-alpha kinase 3"/>
    <property type="match status" value="1"/>
</dbReference>
<dbReference type="InterPro" id="IPR000719">
    <property type="entry name" value="Prot_kinase_dom"/>
</dbReference>
<name>A0A6P3Y178_DINQU</name>
<evidence type="ECO:0000256" key="21">
    <source>
        <dbReference type="SAM" id="SignalP"/>
    </source>
</evidence>
<evidence type="ECO:0000313" key="23">
    <source>
        <dbReference type="Proteomes" id="UP000515204"/>
    </source>
</evidence>
<evidence type="ECO:0000256" key="16">
    <source>
        <dbReference type="ARBA" id="ARBA00023180"/>
    </source>
</evidence>
<evidence type="ECO:0000256" key="8">
    <source>
        <dbReference type="ARBA" id="ARBA00022741"/>
    </source>
</evidence>
<dbReference type="SUPFAM" id="SSF50998">
    <property type="entry name" value="Quinoprotein alcohol dehydrogenase-like"/>
    <property type="match status" value="1"/>
</dbReference>
<dbReference type="SMART" id="SM00220">
    <property type="entry name" value="S_TKc"/>
    <property type="match status" value="1"/>
</dbReference>
<keyword evidence="4" id="KW-0597">Phosphoprotein</keyword>
<dbReference type="Gene3D" id="3.30.200.20">
    <property type="entry name" value="Phosphorylase Kinase, domain 1"/>
    <property type="match status" value="1"/>
</dbReference>
<dbReference type="GO" id="GO:0006986">
    <property type="term" value="P:response to unfolded protein"/>
    <property type="evidence" value="ECO:0007669"/>
    <property type="project" value="UniProtKB-KW"/>
</dbReference>
<comment type="similarity">
    <text evidence="18">Belongs to the protein kinase superfamily. Ser/Thr protein kinase family. GCN2 subfamily.</text>
</comment>
<evidence type="ECO:0000313" key="24">
    <source>
        <dbReference type="RefSeq" id="XP_014483949.1"/>
    </source>
</evidence>
<organism evidence="23 24">
    <name type="scientific">Dinoponera quadriceps</name>
    <name type="common">South American ant</name>
    <dbReference type="NCBI Taxonomy" id="609295"/>
    <lineage>
        <taxon>Eukaryota</taxon>
        <taxon>Metazoa</taxon>
        <taxon>Ecdysozoa</taxon>
        <taxon>Arthropoda</taxon>
        <taxon>Hexapoda</taxon>
        <taxon>Insecta</taxon>
        <taxon>Pterygota</taxon>
        <taxon>Neoptera</taxon>
        <taxon>Endopterygota</taxon>
        <taxon>Hymenoptera</taxon>
        <taxon>Apocrita</taxon>
        <taxon>Aculeata</taxon>
        <taxon>Formicoidea</taxon>
        <taxon>Formicidae</taxon>
        <taxon>Ponerinae</taxon>
        <taxon>Ponerini</taxon>
        <taxon>Dinoponera</taxon>
    </lineage>
</organism>
<dbReference type="FunFam" id="1.10.510.10:FF:000251">
    <property type="entry name" value="eukaryotic translation initiation factor 2-alpha kinase 3"/>
    <property type="match status" value="1"/>
</dbReference>